<comment type="similarity">
    <text evidence="1">Belongs to the phD/YefM antitoxin family.</text>
</comment>
<dbReference type="RefSeq" id="WP_046331745.1">
    <property type="nucleotide sequence ID" value="NZ_JBHTBO010000023.1"/>
</dbReference>
<organism evidence="2 3">
    <name type="scientific">Lactobacillus kimbladii</name>
    <dbReference type="NCBI Taxonomy" id="1218506"/>
    <lineage>
        <taxon>Bacteria</taxon>
        <taxon>Bacillati</taxon>
        <taxon>Bacillota</taxon>
        <taxon>Bacilli</taxon>
        <taxon>Lactobacillales</taxon>
        <taxon>Lactobacillaceae</taxon>
        <taxon>Lactobacillus</taxon>
    </lineage>
</organism>
<protein>
    <submittedName>
        <fullName evidence="2">PHD family toxin-antitoxin system</fullName>
    </submittedName>
</protein>
<dbReference type="STRING" id="1218506.JF75_05390"/>
<evidence type="ECO:0000313" key="3">
    <source>
        <dbReference type="Proteomes" id="UP000033612"/>
    </source>
</evidence>
<name>A0A0F4LLH7_9LACO</name>
<evidence type="ECO:0000256" key="1">
    <source>
        <dbReference type="ARBA" id="ARBA00009981"/>
    </source>
</evidence>
<dbReference type="InterPro" id="IPR036165">
    <property type="entry name" value="YefM-like_sf"/>
</dbReference>
<dbReference type="Gene3D" id="3.40.1620.10">
    <property type="entry name" value="YefM-like domain"/>
    <property type="match status" value="1"/>
</dbReference>
<comment type="caution">
    <text evidence="2">The sequence shown here is derived from an EMBL/GenBank/DDBJ whole genome shotgun (WGS) entry which is preliminary data.</text>
</comment>
<evidence type="ECO:0000313" key="2">
    <source>
        <dbReference type="EMBL" id="KJY59134.1"/>
    </source>
</evidence>
<keyword evidence="3" id="KW-1185">Reference proteome</keyword>
<dbReference type="EMBL" id="JXLH01000008">
    <property type="protein sequence ID" value="KJY59134.1"/>
    <property type="molecule type" value="Genomic_DNA"/>
</dbReference>
<dbReference type="OrthoDB" id="2327172at2"/>
<reference evidence="2 3" key="1">
    <citation type="submission" date="2015-01" db="EMBL/GenBank/DDBJ databases">
        <title>Comparative genomics of the lactic acid bacteria isolated from the honey bee gut.</title>
        <authorList>
            <person name="Ellegaard K.M."/>
            <person name="Tamarit D."/>
            <person name="Javelind E."/>
            <person name="Olofsson T."/>
            <person name="Andersson S.G."/>
            <person name="Vasquez A."/>
        </authorList>
    </citation>
    <scope>NUCLEOTIDE SEQUENCE [LARGE SCALE GENOMIC DNA]</scope>
    <source>
        <strain evidence="2 3">Hma2</strain>
    </source>
</reference>
<dbReference type="HOGENOM" id="CLU_182192_0_0_9"/>
<dbReference type="SUPFAM" id="SSF143120">
    <property type="entry name" value="YefM-like"/>
    <property type="match status" value="1"/>
</dbReference>
<dbReference type="Proteomes" id="UP000033612">
    <property type="component" value="Unassembled WGS sequence"/>
</dbReference>
<gene>
    <name evidence="2" type="ORF">JF75_05390</name>
</gene>
<dbReference type="PATRIC" id="fig|1218506.3.peg.587"/>
<accession>A0A0F4LLH7</accession>
<dbReference type="AlphaFoldDB" id="A0A0F4LLH7"/>
<proteinExistence type="inferred from homology"/>
<sequence>MVLAITQGDFRSYMKKYLDAVSNNETVYVARSHNRTVALISQEKLLAMEQYITAPKDSTEYDAAKVKLVELGMIPATTKVKGRK</sequence>